<dbReference type="EMBL" id="MDDG01000004">
    <property type="protein sequence ID" value="OQE41768.1"/>
    <property type="molecule type" value="Genomic_DNA"/>
</dbReference>
<evidence type="ECO:0000259" key="3">
    <source>
        <dbReference type="Pfam" id="PF00326"/>
    </source>
</evidence>
<evidence type="ECO:0008006" key="7">
    <source>
        <dbReference type="Google" id="ProtNLM"/>
    </source>
</evidence>
<dbReference type="Pfam" id="PF07859">
    <property type="entry name" value="Abhydrolase_3"/>
    <property type="match status" value="1"/>
</dbReference>
<dbReference type="Gene3D" id="3.40.50.1820">
    <property type="entry name" value="alpha/beta hydrolase"/>
    <property type="match status" value="1"/>
</dbReference>
<protein>
    <recommendedName>
        <fullName evidence="7">Alpha/beta hydrolase fold-3 domain-containing protein</fullName>
    </recommendedName>
</protein>
<keyword evidence="6" id="KW-1185">Reference proteome</keyword>
<dbReference type="PANTHER" id="PTHR48081">
    <property type="entry name" value="AB HYDROLASE SUPERFAMILY PROTEIN C4A8.06C"/>
    <property type="match status" value="1"/>
</dbReference>
<dbReference type="PANTHER" id="PTHR48081:SF3">
    <property type="entry name" value="ALPHA_BETA HYDROLASE FOLD-3 DOMAIN-CONTAINING PROTEIN"/>
    <property type="match status" value="1"/>
</dbReference>
<dbReference type="STRING" id="36646.A0A1V6UTN5"/>
<dbReference type="AlphaFoldDB" id="A0A1V6UTN5"/>
<dbReference type="InterPro" id="IPR001375">
    <property type="entry name" value="Peptidase_S9_cat"/>
</dbReference>
<sequence length="371" mass="41304">MSDDQAKTDATEYGPRTCPPGFSDHSFKTDSGVELAVRIWPADLPVNKPAPVVFYTHGGGWLAGNHFAPLPWMQPGFRQRGYHMVSHNFRLGPQANYEMQLQDSLDAVSWCRANLPSILGTDTVDVSQLILCGDSGGALLTGLMGHHLSPPPKAVILVYGVVDPAAAWPITAPVPENSENAPPWAGEFSDIELEEFLKDRDEANILTDALWADENKNTSEQVLSRRWGTDVRFTRRIRLQAELHQWRSDIAARVGSTVRSVRLGSLHAERFADEAALTAFLLLMSPSPLLETKTWYPPTAFLHGMADRAAPLAQSQEMAKRLKAMNVPVVESYEPNEDHVFDHKYTSSDVLGWDTYIQPILNFCNQHIHLQ</sequence>
<name>A0A1V6UTN5_9EURO</name>
<dbReference type="GO" id="GO:0072330">
    <property type="term" value="P:monocarboxylic acid biosynthetic process"/>
    <property type="evidence" value="ECO:0007669"/>
    <property type="project" value="UniProtKB-ARBA"/>
</dbReference>
<gene>
    <name evidence="5" type="ORF">PENCOP_c004G02544</name>
</gene>
<accession>A0A1V6UTN5</accession>
<evidence type="ECO:0000256" key="2">
    <source>
        <dbReference type="SAM" id="MobiDB-lite"/>
    </source>
</evidence>
<evidence type="ECO:0000259" key="4">
    <source>
        <dbReference type="Pfam" id="PF07859"/>
    </source>
</evidence>
<evidence type="ECO:0000313" key="5">
    <source>
        <dbReference type="EMBL" id="OQE41768.1"/>
    </source>
</evidence>
<feature type="domain" description="Alpha/beta hydrolase fold-3" evidence="4">
    <location>
        <begin position="53"/>
        <end position="212"/>
    </location>
</feature>
<dbReference type="SUPFAM" id="SSF53474">
    <property type="entry name" value="alpha/beta-Hydrolases"/>
    <property type="match status" value="1"/>
</dbReference>
<dbReference type="InterPro" id="IPR050300">
    <property type="entry name" value="GDXG_lipolytic_enzyme"/>
</dbReference>
<feature type="domain" description="Peptidase S9 prolyl oligopeptidase catalytic" evidence="3">
    <location>
        <begin position="285"/>
        <end position="344"/>
    </location>
</feature>
<dbReference type="Proteomes" id="UP000191500">
    <property type="component" value="Unassembled WGS sequence"/>
</dbReference>
<dbReference type="GO" id="GO:0006508">
    <property type="term" value="P:proteolysis"/>
    <property type="evidence" value="ECO:0007669"/>
    <property type="project" value="InterPro"/>
</dbReference>
<feature type="compositionally biased region" description="Basic and acidic residues" evidence="2">
    <location>
        <begin position="1"/>
        <end position="10"/>
    </location>
</feature>
<keyword evidence="1" id="KW-0378">Hydrolase</keyword>
<dbReference type="GO" id="GO:0017000">
    <property type="term" value="P:antibiotic biosynthetic process"/>
    <property type="evidence" value="ECO:0007669"/>
    <property type="project" value="UniProtKB-ARBA"/>
</dbReference>
<dbReference type="InterPro" id="IPR013094">
    <property type="entry name" value="AB_hydrolase_3"/>
</dbReference>
<dbReference type="InterPro" id="IPR029058">
    <property type="entry name" value="AB_hydrolase_fold"/>
</dbReference>
<evidence type="ECO:0000256" key="1">
    <source>
        <dbReference type="ARBA" id="ARBA00022801"/>
    </source>
</evidence>
<reference evidence="6" key="1">
    <citation type="journal article" date="2017" name="Nat. Microbiol.">
        <title>Global analysis of biosynthetic gene clusters reveals vast potential of secondary metabolite production in Penicillium species.</title>
        <authorList>
            <person name="Nielsen J.C."/>
            <person name="Grijseels S."/>
            <person name="Prigent S."/>
            <person name="Ji B."/>
            <person name="Dainat J."/>
            <person name="Nielsen K.F."/>
            <person name="Frisvad J.C."/>
            <person name="Workman M."/>
            <person name="Nielsen J."/>
        </authorList>
    </citation>
    <scope>NUCLEOTIDE SEQUENCE [LARGE SCALE GENOMIC DNA]</scope>
    <source>
        <strain evidence="6">IBT 31321</strain>
    </source>
</reference>
<organism evidence="5 6">
    <name type="scientific">Penicillium coprophilum</name>
    <dbReference type="NCBI Taxonomy" id="36646"/>
    <lineage>
        <taxon>Eukaryota</taxon>
        <taxon>Fungi</taxon>
        <taxon>Dikarya</taxon>
        <taxon>Ascomycota</taxon>
        <taxon>Pezizomycotina</taxon>
        <taxon>Eurotiomycetes</taxon>
        <taxon>Eurotiomycetidae</taxon>
        <taxon>Eurotiales</taxon>
        <taxon>Aspergillaceae</taxon>
        <taxon>Penicillium</taxon>
    </lineage>
</organism>
<dbReference type="GO" id="GO:0008236">
    <property type="term" value="F:serine-type peptidase activity"/>
    <property type="evidence" value="ECO:0007669"/>
    <property type="project" value="InterPro"/>
</dbReference>
<comment type="caution">
    <text evidence="5">The sequence shown here is derived from an EMBL/GenBank/DDBJ whole genome shotgun (WGS) entry which is preliminary data.</text>
</comment>
<feature type="region of interest" description="Disordered" evidence="2">
    <location>
        <begin position="1"/>
        <end position="21"/>
    </location>
</feature>
<dbReference type="Pfam" id="PF00326">
    <property type="entry name" value="Peptidase_S9"/>
    <property type="match status" value="1"/>
</dbReference>
<proteinExistence type="predicted"/>
<evidence type="ECO:0000313" key="6">
    <source>
        <dbReference type="Proteomes" id="UP000191500"/>
    </source>
</evidence>